<comment type="caution">
    <text evidence="1">The sequence shown here is derived from an EMBL/GenBank/DDBJ whole genome shotgun (WGS) entry which is preliminary data.</text>
</comment>
<dbReference type="EMBL" id="JAVALS010000004">
    <property type="protein sequence ID" value="MDP5227093.1"/>
    <property type="molecule type" value="Genomic_DNA"/>
</dbReference>
<evidence type="ECO:0000313" key="2">
    <source>
        <dbReference type="Proteomes" id="UP001232725"/>
    </source>
</evidence>
<dbReference type="Pfam" id="PF08974">
    <property type="entry name" value="DUF1877"/>
    <property type="match status" value="1"/>
</dbReference>
<organism evidence="1 2">
    <name type="scientific">Arthrobacter horti</name>
    <dbReference type="NCBI Taxonomy" id="3068273"/>
    <lineage>
        <taxon>Bacteria</taxon>
        <taxon>Bacillati</taxon>
        <taxon>Actinomycetota</taxon>
        <taxon>Actinomycetes</taxon>
        <taxon>Micrococcales</taxon>
        <taxon>Micrococcaceae</taxon>
        <taxon>Arthrobacter</taxon>
    </lineage>
</organism>
<gene>
    <name evidence="1" type="ORF">Q9R02_08020</name>
</gene>
<protein>
    <submittedName>
        <fullName evidence="1">DUF1877 family protein</fullName>
    </submittedName>
</protein>
<accession>A0ABT9INC0</accession>
<dbReference type="Gene3D" id="3.40.1760.10">
    <property type="entry name" value="YfbM-like super family"/>
    <property type="match status" value="1"/>
</dbReference>
<sequence length="166" mass="18230">MGIRYYAYAFNADATEWILADPRRGMSADPLADAWGFEPGSAGGPASMEQTSSERDMLYLDKAWGGLQRLTGPESGGGIARPSHRMFEGQVVMHHDGWEACVRAVPPADVAAIAEDLRELLDEVAPDVDDETPSESLEYHLYYLRQAEKFVSALADEGRGFVYEIG</sequence>
<dbReference type="Proteomes" id="UP001232725">
    <property type="component" value="Unassembled WGS sequence"/>
</dbReference>
<keyword evidence="2" id="KW-1185">Reference proteome</keyword>
<evidence type="ECO:0000313" key="1">
    <source>
        <dbReference type="EMBL" id="MDP5227093.1"/>
    </source>
</evidence>
<dbReference type="InterPro" id="IPR035944">
    <property type="entry name" value="YfbM-like_sf"/>
</dbReference>
<reference evidence="1 2" key="1">
    <citation type="submission" date="2023-08" db="EMBL/GenBank/DDBJ databases">
        <title>Arthrobacter horti sp. nov., isolated from forest soil.</title>
        <authorList>
            <person name="Park M."/>
        </authorList>
    </citation>
    <scope>NUCLEOTIDE SEQUENCE [LARGE SCALE GENOMIC DNA]</scope>
    <source>
        <strain evidence="1 2">YJM1</strain>
    </source>
</reference>
<dbReference type="RefSeq" id="WP_305996146.1">
    <property type="nucleotide sequence ID" value="NZ_JAVALS010000004.1"/>
</dbReference>
<name>A0ABT9INC0_9MICC</name>
<proteinExistence type="predicted"/>
<dbReference type="InterPro" id="IPR015068">
    <property type="entry name" value="DUF1877"/>
</dbReference>